<dbReference type="RefSeq" id="WP_160755240.1">
    <property type="nucleotide sequence ID" value="NZ_WTYL01000001.1"/>
</dbReference>
<dbReference type="Proteomes" id="UP000431922">
    <property type="component" value="Unassembled WGS sequence"/>
</dbReference>
<dbReference type="Gene3D" id="3.90.1150.140">
    <property type="match status" value="1"/>
</dbReference>
<dbReference type="InterPro" id="IPR048503">
    <property type="entry name" value="NamZ_C"/>
</dbReference>
<sequence length="398" mass="44208">MKFGIDRLLASPELLAELSGRRAALVAHPASVTADLTHSLDALIGVGVNVSSAFGPQHGLKGDKQDNMVETRDETDPFYGIPVFSLYGEVRRPTGQMMSSADVFLFDLQDLGCRIYTFVTTLLYLLEEADKHGKTVWVLDRPNPAGRPVEGTLLVPGQESFVGAGPMPMRHGLTMGEMGHWFIGHLGLDVDYRVIEMEGWNPDGPGFGWPESRVWINPSPNAANVNMARAYAGTVMLEGTTLSEGRGTTRPLEVLFGAPDIDAGAVHREMRRIAPEWLVGCKLRECHFEPTFHKHAGSLCNALMIHAEGPFYDHSAFRPWRLQALAFKAIRSLYPDYDLWRDFPYEYELERLAMDVINGGPSLREWVDNPALGPDDLEALAGSEERGWQNSVRSLLLY</sequence>
<evidence type="ECO:0000313" key="4">
    <source>
        <dbReference type="Proteomes" id="UP000431922"/>
    </source>
</evidence>
<dbReference type="AlphaFoldDB" id="A0A845B0E3"/>
<dbReference type="PANTHER" id="PTHR42915:SF1">
    <property type="entry name" value="PEPTIDOGLYCAN BETA-N-ACETYLMURAMIDASE NAMZ"/>
    <property type="match status" value="1"/>
</dbReference>
<dbReference type="Gene3D" id="3.40.50.12170">
    <property type="entry name" value="Uncharacterised protein PF07075, DUF1343"/>
    <property type="match status" value="1"/>
</dbReference>
<dbReference type="PANTHER" id="PTHR42915">
    <property type="entry name" value="HYPOTHETICAL 460 KDA PROTEIN IN FEUA-SIGW INTERGENIC REGION [PRECURSOR]"/>
    <property type="match status" value="1"/>
</dbReference>
<dbReference type="InterPro" id="IPR008302">
    <property type="entry name" value="NamZ"/>
</dbReference>
<dbReference type="PIRSF" id="PIRSF016719">
    <property type="entry name" value="UCP016719"/>
    <property type="match status" value="1"/>
</dbReference>
<accession>A0A845B0E3</accession>
<dbReference type="Pfam" id="PF07075">
    <property type="entry name" value="NamZ_N"/>
    <property type="match status" value="1"/>
</dbReference>
<dbReference type="GO" id="GO:0033922">
    <property type="term" value="F:peptidoglycan beta-N-acetylmuramidase activity"/>
    <property type="evidence" value="ECO:0007669"/>
    <property type="project" value="InterPro"/>
</dbReference>
<dbReference type="EMBL" id="WTYL01000001">
    <property type="protein sequence ID" value="MXP43656.1"/>
    <property type="molecule type" value="Genomic_DNA"/>
</dbReference>
<evidence type="ECO:0000259" key="2">
    <source>
        <dbReference type="Pfam" id="PF20732"/>
    </source>
</evidence>
<protein>
    <submittedName>
        <fullName evidence="3">DUF1343 domain-containing protein</fullName>
    </submittedName>
</protein>
<comment type="caution">
    <text evidence="3">The sequence shown here is derived from an EMBL/GenBank/DDBJ whole genome shotgun (WGS) entry which is preliminary data.</text>
</comment>
<keyword evidence="4" id="KW-1185">Reference proteome</keyword>
<feature type="domain" description="Peptidoglycan beta-N-acetylmuramidase NamZ C-terminal" evidence="2">
    <location>
        <begin position="230"/>
        <end position="398"/>
    </location>
</feature>
<evidence type="ECO:0000313" key="3">
    <source>
        <dbReference type="EMBL" id="MXP43656.1"/>
    </source>
</evidence>
<reference evidence="3 4" key="1">
    <citation type="submission" date="2019-12" db="EMBL/GenBank/DDBJ databases">
        <title>Genomic-based taxomic classification of the family Erythrobacteraceae.</title>
        <authorList>
            <person name="Xu L."/>
        </authorList>
    </citation>
    <scope>NUCLEOTIDE SEQUENCE [LARGE SCALE GENOMIC DNA]</scope>
    <source>
        <strain evidence="3 4">KCTC 42453</strain>
    </source>
</reference>
<dbReference type="InterPro" id="IPR048502">
    <property type="entry name" value="NamZ_N"/>
</dbReference>
<dbReference type="OrthoDB" id="9801061at2"/>
<evidence type="ECO:0000259" key="1">
    <source>
        <dbReference type="Pfam" id="PF07075"/>
    </source>
</evidence>
<feature type="domain" description="Peptidoglycan beta-N-acetylmuramidase NamZ N-terminal" evidence="1">
    <location>
        <begin position="24"/>
        <end position="225"/>
    </location>
</feature>
<proteinExistence type="predicted"/>
<dbReference type="Pfam" id="PF20732">
    <property type="entry name" value="NamZ_C"/>
    <property type="match status" value="1"/>
</dbReference>
<organism evidence="3 4">
    <name type="scientific">Allopontixanthobacter sediminis</name>
    <dbReference type="NCBI Taxonomy" id="1689985"/>
    <lineage>
        <taxon>Bacteria</taxon>
        <taxon>Pseudomonadati</taxon>
        <taxon>Pseudomonadota</taxon>
        <taxon>Alphaproteobacteria</taxon>
        <taxon>Sphingomonadales</taxon>
        <taxon>Erythrobacteraceae</taxon>
        <taxon>Allopontixanthobacter</taxon>
    </lineage>
</organism>
<name>A0A845B0E3_9SPHN</name>
<gene>
    <name evidence="3" type="ORF">GRI65_04190</name>
</gene>